<feature type="region of interest" description="Disordered" evidence="1">
    <location>
        <begin position="231"/>
        <end position="276"/>
    </location>
</feature>
<feature type="region of interest" description="Disordered" evidence="1">
    <location>
        <begin position="460"/>
        <end position="481"/>
    </location>
</feature>
<feature type="compositionally biased region" description="Polar residues" evidence="1">
    <location>
        <begin position="720"/>
        <end position="729"/>
    </location>
</feature>
<feature type="compositionally biased region" description="Gly residues" evidence="1">
    <location>
        <begin position="857"/>
        <end position="870"/>
    </location>
</feature>
<dbReference type="EMBL" id="CAWUHB010000006">
    <property type="protein sequence ID" value="CAK7213259.1"/>
    <property type="molecule type" value="Genomic_DNA"/>
</dbReference>
<evidence type="ECO:0000256" key="1">
    <source>
        <dbReference type="SAM" id="MobiDB-lite"/>
    </source>
</evidence>
<feature type="compositionally biased region" description="Low complexity" evidence="1">
    <location>
        <begin position="753"/>
        <end position="762"/>
    </location>
</feature>
<feature type="compositionally biased region" description="Basic and acidic residues" evidence="1">
    <location>
        <begin position="1059"/>
        <end position="1073"/>
    </location>
</feature>
<protein>
    <submittedName>
        <fullName evidence="2">Uncharacterized protein</fullName>
    </submittedName>
</protein>
<evidence type="ECO:0000313" key="3">
    <source>
        <dbReference type="Proteomes" id="UP001642405"/>
    </source>
</evidence>
<feature type="region of interest" description="Disordered" evidence="1">
    <location>
        <begin position="1133"/>
        <end position="1209"/>
    </location>
</feature>
<feature type="region of interest" description="Disordered" evidence="1">
    <location>
        <begin position="744"/>
        <end position="1118"/>
    </location>
</feature>
<keyword evidence="3" id="KW-1185">Reference proteome</keyword>
<feature type="compositionally biased region" description="Polar residues" evidence="1">
    <location>
        <begin position="819"/>
        <end position="829"/>
    </location>
</feature>
<feature type="region of interest" description="Disordered" evidence="1">
    <location>
        <begin position="649"/>
        <end position="729"/>
    </location>
</feature>
<feature type="region of interest" description="Disordered" evidence="1">
    <location>
        <begin position="292"/>
        <end position="359"/>
    </location>
</feature>
<feature type="compositionally biased region" description="Basic and acidic residues" evidence="1">
    <location>
        <begin position="1180"/>
        <end position="1209"/>
    </location>
</feature>
<feature type="compositionally biased region" description="Acidic residues" evidence="1">
    <location>
        <begin position="316"/>
        <end position="338"/>
    </location>
</feature>
<evidence type="ECO:0000313" key="2">
    <source>
        <dbReference type="EMBL" id="CAK7213259.1"/>
    </source>
</evidence>
<feature type="compositionally biased region" description="Pro residues" evidence="1">
    <location>
        <begin position="906"/>
        <end position="919"/>
    </location>
</feature>
<feature type="compositionally biased region" description="Basic and acidic residues" evidence="1">
    <location>
        <begin position="47"/>
        <end position="56"/>
    </location>
</feature>
<feature type="compositionally biased region" description="Low complexity" evidence="1">
    <location>
        <begin position="964"/>
        <end position="984"/>
    </location>
</feature>
<feature type="compositionally biased region" description="Polar residues" evidence="1">
    <location>
        <begin position="664"/>
        <end position="674"/>
    </location>
</feature>
<proteinExistence type="predicted"/>
<gene>
    <name evidence="2" type="ORF">SCUCBS95973_001740</name>
</gene>
<sequence>MSEPTTAHTPSFRGRGRGRGRSQAVRAHVARLAQARKAANGRRGRQKLYDHPKPQAASERLKELKAVFSTVANAMRPALEDLADRSLDVLNKGHADAYRAFREYQEVKAFLDSRIRDVQSMYTNKLLLDTQLNDFMFKETRNMTKEGFIRDVEDAKDRFYDAQLMRLEILDKLHDNELPIDIIDDSWNFHEISDERFRDVKAHVEYRTDLGGHTPYGAKIEVPCAKTVTGRRLAGTPTTGSAGTGLSDDSIKPSPKRKADEEPDVLPVPKRLGATPRHIGGLLSAVVAPTDEDDDYGAEAAGSPGGDSKLPSPTPAEEEDEMLEDDENGTPMGDDEDDNTHLRPSERLPPLPNGASDPDAYGVRLINKRRTANFDVYNRILVPSLFDFEPHEIGFRDSTNDKSRGATKIKRGRFLDTPNSNTMHFDRSLWQFDATTYEEGELDEELIKKHNLHPKHGLFLRTSTNDEEPPKPRASGKKPVVFYTPRGRTFNSSRSIRIARLEDGADIASKRPAIAATLDQFAEQEGVSPAEVLPAEDALEAFRHEKMKLWLGPRRVARDETEELEEEERIEEMADADYPMPEEDDDEGRKMDMSPRTPVRAGRHAEDDGTAMAVDSKEDDEEQAQADAEAARAIFGVILDAAASVETDRGNAEIGGARPHSSDDAVSQVSQASPQAPKRAASRPFDPVRDVFMDQSPADDTISDRRHGSTDYSIPPAAHSTRSSSIPVIDTSNLLYMADIALGREYGPPSYPTQPQQQQQQQLPPPPPSSTRYPPARGQSSGYEYPPNDMNTYPPPPRRMSMDTPQSYHHQPLAAPPSQHATPPQQPQNLLDPRLFGETAPQPSALPPPDATYGSGRDAGNGYSSGGGGYYHHHHQQQAPPPPGYMHSSLPLPTSQPADPYSQAQGPPPPSAAYRPPPSRGGSQYYTSPPPPQHQQQPPMMRPYDSRYGPPRGEPEDAMPPPSGSSYSQQGLPPMMPQQQQAPGSVSPQIYASAPAYARGGSREYHPEYPAGVDNGPSNGEYAAEYAESNSSNGNNKYRKLEPAPMMMSKSNNEWPAGSDRERELDPHDDHRGSIASSNGHGDGRPLPGGPGGSNGAAMDEAPSAYATPPVGPASKEFRTVPYDYEKIKDYAAIEPPPSQGPKAIRGWAHNSLKRGGGGTTTTVSKAMSSTVSAIPPIKAENEWDRERERDRDHDRDRDEQQQQQEPHQ</sequence>
<organism evidence="2 3">
    <name type="scientific">Sporothrix curviconia</name>
    <dbReference type="NCBI Taxonomy" id="1260050"/>
    <lineage>
        <taxon>Eukaryota</taxon>
        <taxon>Fungi</taxon>
        <taxon>Dikarya</taxon>
        <taxon>Ascomycota</taxon>
        <taxon>Pezizomycotina</taxon>
        <taxon>Sordariomycetes</taxon>
        <taxon>Sordariomycetidae</taxon>
        <taxon>Ophiostomatales</taxon>
        <taxon>Ophiostomataceae</taxon>
        <taxon>Sporothrix</taxon>
    </lineage>
</organism>
<feature type="region of interest" description="Disordered" evidence="1">
    <location>
        <begin position="576"/>
        <end position="628"/>
    </location>
</feature>
<feature type="region of interest" description="Disordered" evidence="1">
    <location>
        <begin position="1"/>
        <end position="56"/>
    </location>
</feature>
<feature type="compositionally biased region" description="Polar residues" evidence="1">
    <location>
        <begin position="1161"/>
        <end position="1173"/>
    </location>
</feature>
<dbReference type="Proteomes" id="UP001642405">
    <property type="component" value="Unassembled WGS sequence"/>
</dbReference>
<comment type="caution">
    <text evidence="2">The sequence shown here is derived from an EMBL/GenBank/DDBJ whole genome shotgun (WGS) entry which is preliminary data.</text>
</comment>
<reference evidence="2 3" key="1">
    <citation type="submission" date="2024-01" db="EMBL/GenBank/DDBJ databases">
        <authorList>
            <person name="Allen C."/>
            <person name="Tagirdzhanova G."/>
        </authorList>
    </citation>
    <scope>NUCLEOTIDE SEQUENCE [LARGE SCALE GENOMIC DNA]</scope>
</reference>
<name>A0ABP0B162_9PEZI</name>
<feature type="compositionally biased region" description="Acidic residues" evidence="1">
    <location>
        <begin position="576"/>
        <end position="586"/>
    </location>
</feature>
<feature type="compositionally biased region" description="Low complexity" evidence="1">
    <location>
        <begin position="233"/>
        <end position="247"/>
    </location>
</feature>
<accession>A0ABP0B162</accession>